<comment type="similarity">
    <text evidence="5">Belongs to the class-II pyridoxal-phosphate-dependent aminotransferase family. MalY/PatB cystathionine beta-lyase subfamily.</text>
</comment>
<dbReference type="GO" id="GO:0047804">
    <property type="term" value="F:cysteine-S-conjugate beta-lyase activity"/>
    <property type="evidence" value="ECO:0007669"/>
    <property type="project" value="UniProtKB-EC"/>
</dbReference>
<gene>
    <name evidence="7" type="ORF">FE839_14450</name>
</gene>
<keyword evidence="3" id="KW-0663">Pyridoxal phosphate</keyword>
<dbReference type="Proteomes" id="UP000307430">
    <property type="component" value="Unassembled WGS sequence"/>
</dbReference>
<evidence type="ECO:0000259" key="6">
    <source>
        <dbReference type="Pfam" id="PF00155"/>
    </source>
</evidence>
<dbReference type="SUPFAM" id="SSF53383">
    <property type="entry name" value="PLP-dependent transferases"/>
    <property type="match status" value="1"/>
</dbReference>
<dbReference type="GO" id="GO:0030170">
    <property type="term" value="F:pyridoxal phosphate binding"/>
    <property type="evidence" value="ECO:0007669"/>
    <property type="project" value="InterPro"/>
</dbReference>
<dbReference type="PANTHER" id="PTHR43525:SF1">
    <property type="entry name" value="PROTEIN MALY"/>
    <property type="match status" value="1"/>
</dbReference>
<dbReference type="EC" id="4.4.1.13" evidence="2"/>
<dbReference type="AlphaFoldDB" id="A0A5R9LFT5"/>
<name>A0A5R9LFT5_9ENTR</name>
<dbReference type="RefSeq" id="WP_138361501.1">
    <property type="nucleotide sequence ID" value="NZ_VCHQ01000018.1"/>
</dbReference>
<keyword evidence="4" id="KW-0456">Lyase</keyword>
<dbReference type="InterPro" id="IPR004839">
    <property type="entry name" value="Aminotransferase_I/II_large"/>
</dbReference>
<evidence type="ECO:0000256" key="1">
    <source>
        <dbReference type="ARBA" id="ARBA00001933"/>
    </source>
</evidence>
<dbReference type="Gene3D" id="3.90.1150.10">
    <property type="entry name" value="Aspartate Aminotransferase, domain 1"/>
    <property type="match status" value="1"/>
</dbReference>
<accession>A0A5R9LFT5</accession>
<evidence type="ECO:0000313" key="7">
    <source>
        <dbReference type="EMBL" id="TLV15600.1"/>
    </source>
</evidence>
<keyword evidence="7" id="KW-0808">Transferase</keyword>
<evidence type="ECO:0000256" key="3">
    <source>
        <dbReference type="ARBA" id="ARBA00022898"/>
    </source>
</evidence>
<dbReference type="Gene3D" id="3.40.640.10">
    <property type="entry name" value="Type I PLP-dependent aspartate aminotransferase-like (Major domain)"/>
    <property type="match status" value="1"/>
</dbReference>
<keyword evidence="7" id="KW-0032">Aminotransferase</keyword>
<keyword evidence="8" id="KW-1185">Reference proteome</keyword>
<evidence type="ECO:0000256" key="5">
    <source>
        <dbReference type="ARBA" id="ARBA00037974"/>
    </source>
</evidence>
<dbReference type="InterPro" id="IPR015422">
    <property type="entry name" value="PyrdxlP-dep_Trfase_small"/>
</dbReference>
<sequence>MHEYNFSEIIHRYDTYSAKWHNYDRDVISLSIADMDFATPAFITAALIQFAQKKIYGYTLLSDDWNKITSDWFKRHYNWHVNPDHILFCPRIIQAISLYIQNYTHAGDKITLLSPAYDPIRHSVSANQRTLLESPLIYSNNRYLIDFDDLENKFSVSVCFILLSPHNPTGTVWSTQDLRKIAKLAEQYQVFVISDDVHADFNFTEQKHQSISSVSEFVEHNSFICTSPSKTFNMAGLEVANIVIANEKHRNKFKNCLIASGIHNPNYFSVPAFIAAYTQGDFWLTEVKKQLQHNKIWVISACKKYFPEWHITDSQGTYMLWVNYQKMNITESQLKYWFINLAKVEMSFGRDFGYTGNGFFRINIATPLSLLKEAFERLIQTNPYHH</sequence>
<dbReference type="InterPro" id="IPR015421">
    <property type="entry name" value="PyrdxlP-dep_Trfase_major"/>
</dbReference>
<comment type="caution">
    <text evidence="7">The sequence shown here is derived from an EMBL/GenBank/DDBJ whole genome shotgun (WGS) entry which is preliminary data.</text>
</comment>
<dbReference type="EMBL" id="VCHQ01000018">
    <property type="protein sequence ID" value="TLV15600.1"/>
    <property type="molecule type" value="Genomic_DNA"/>
</dbReference>
<protein>
    <recommendedName>
        <fullName evidence="2">cysteine-S-conjugate beta-lyase</fullName>
        <ecNumber evidence="2">4.4.1.13</ecNumber>
    </recommendedName>
</protein>
<proteinExistence type="inferred from homology"/>
<dbReference type="InterPro" id="IPR051798">
    <property type="entry name" value="Class-II_PLP-Dep_Aminotrans"/>
</dbReference>
<organism evidence="7 8">
    <name type="scientific">Klebsiella indica</name>
    <dbReference type="NCBI Taxonomy" id="2582917"/>
    <lineage>
        <taxon>Bacteria</taxon>
        <taxon>Pseudomonadati</taxon>
        <taxon>Pseudomonadota</taxon>
        <taxon>Gammaproteobacteria</taxon>
        <taxon>Enterobacterales</taxon>
        <taxon>Enterobacteriaceae</taxon>
        <taxon>Klebsiella/Raoultella group</taxon>
        <taxon>Klebsiella</taxon>
    </lineage>
</organism>
<reference evidence="7 8" key="1">
    <citation type="submission" date="2019-05" db="EMBL/GenBank/DDBJ databases">
        <title>Genome sequence of Klebsiella sp strain TOUT106.</title>
        <authorList>
            <person name="Rahi P."/>
            <person name="Chaudhari D."/>
        </authorList>
    </citation>
    <scope>NUCLEOTIDE SEQUENCE [LARGE SCALE GENOMIC DNA]</scope>
    <source>
        <strain evidence="7 8">TOUT106</strain>
    </source>
</reference>
<evidence type="ECO:0000256" key="2">
    <source>
        <dbReference type="ARBA" id="ARBA00012224"/>
    </source>
</evidence>
<evidence type="ECO:0000256" key="4">
    <source>
        <dbReference type="ARBA" id="ARBA00023239"/>
    </source>
</evidence>
<dbReference type="Pfam" id="PF00155">
    <property type="entry name" value="Aminotran_1_2"/>
    <property type="match status" value="1"/>
</dbReference>
<dbReference type="NCBIfam" id="TIGR04350">
    <property type="entry name" value="C_S_lyase_PatB"/>
    <property type="match status" value="1"/>
</dbReference>
<dbReference type="CDD" id="cd00609">
    <property type="entry name" value="AAT_like"/>
    <property type="match status" value="1"/>
</dbReference>
<feature type="domain" description="Aminotransferase class I/classII large" evidence="6">
    <location>
        <begin position="26"/>
        <end position="378"/>
    </location>
</feature>
<comment type="cofactor">
    <cofactor evidence="1">
        <name>pyridoxal 5'-phosphate</name>
        <dbReference type="ChEBI" id="CHEBI:597326"/>
    </cofactor>
</comment>
<evidence type="ECO:0000313" key="8">
    <source>
        <dbReference type="Proteomes" id="UP000307430"/>
    </source>
</evidence>
<dbReference type="InterPro" id="IPR027619">
    <property type="entry name" value="C-S_lyase_PatB-like"/>
</dbReference>
<dbReference type="GO" id="GO:0008483">
    <property type="term" value="F:transaminase activity"/>
    <property type="evidence" value="ECO:0007669"/>
    <property type="project" value="UniProtKB-KW"/>
</dbReference>
<dbReference type="PANTHER" id="PTHR43525">
    <property type="entry name" value="PROTEIN MALY"/>
    <property type="match status" value="1"/>
</dbReference>
<dbReference type="InterPro" id="IPR015424">
    <property type="entry name" value="PyrdxlP-dep_Trfase"/>
</dbReference>